<evidence type="ECO:0000256" key="1">
    <source>
        <dbReference type="SAM" id="MobiDB-lite"/>
    </source>
</evidence>
<feature type="compositionally biased region" description="Acidic residues" evidence="1">
    <location>
        <begin position="796"/>
        <end position="807"/>
    </location>
</feature>
<dbReference type="InterPro" id="IPR011989">
    <property type="entry name" value="ARM-like"/>
</dbReference>
<name>A0A6A6BLT4_9PEZI</name>
<evidence type="ECO:0000259" key="2">
    <source>
        <dbReference type="Pfam" id="PF24173"/>
    </source>
</evidence>
<dbReference type="InterPro" id="IPR052587">
    <property type="entry name" value="TELO2-interacting_protein_1"/>
</dbReference>
<dbReference type="Gene3D" id="1.25.10.10">
    <property type="entry name" value="Leucine-rich Repeat Variant"/>
    <property type="match status" value="2"/>
</dbReference>
<dbReference type="InterPro" id="IPR049362">
    <property type="entry name" value="TTI1_rpt"/>
</dbReference>
<evidence type="ECO:0000313" key="4">
    <source>
        <dbReference type="EMBL" id="KAF2144244.1"/>
    </source>
</evidence>
<keyword evidence="5" id="KW-1185">Reference proteome</keyword>
<dbReference type="Pfam" id="PF21547">
    <property type="entry name" value="TTI1"/>
    <property type="match status" value="1"/>
</dbReference>
<dbReference type="Pfam" id="PF24181">
    <property type="entry name" value="TPR_TTI1_C"/>
    <property type="match status" value="1"/>
</dbReference>
<dbReference type="Pfam" id="PF24173">
    <property type="entry name" value="TPR_TTI1_N"/>
    <property type="match status" value="1"/>
</dbReference>
<dbReference type="PANTHER" id="PTHR18460:SF3">
    <property type="entry name" value="TELO2-INTERACTING PROTEIN 1 HOMOLOG"/>
    <property type="match status" value="1"/>
</dbReference>
<dbReference type="OrthoDB" id="49511at2759"/>
<dbReference type="PANTHER" id="PTHR18460">
    <property type="entry name" value="TEL2 INTERACTING PROTEIN 1 TTI1 FAMILY MEMBER"/>
    <property type="match status" value="1"/>
</dbReference>
<dbReference type="PIRSF" id="PIRSF005250">
    <property type="entry name" value="UCP005250"/>
    <property type="match status" value="1"/>
</dbReference>
<dbReference type="AlphaFoldDB" id="A0A6A6BLT4"/>
<dbReference type="InterPro" id="IPR016024">
    <property type="entry name" value="ARM-type_fold"/>
</dbReference>
<evidence type="ECO:0000313" key="5">
    <source>
        <dbReference type="Proteomes" id="UP000799438"/>
    </source>
</evidence>
<dbReference type="GeneID" id="54303600"/>
<feature type="region of interest" description="Disordered" evidence="1">
    <location>
        <begin position="759"/>
        <end position="820"/>
    </location>
</feature>
<dbReference type="RefSeq" id="XP_033399956.1">
    <property type="nucleotide sequence ID" value="XM_033546094.1"/>
</dbReference>
<dbReference type="InterPro" id="IPR057567">
    <property type="entry name" value="TPR_TTI1_C"/>
</dbReference>
<sequence>MERRNFVFQQLKPHCVGLSQAALRIAGNNGNPRDVVTALAALLDALKEAKQYPGALNDKLAEYVFFPLSHVLREKQKLPVVAIELTLQCLTIILQTGWRSNIEPALSGQLLILLTVFAGGTPGNKPSPQSSEELQCVAFQCLSELFVTYEQSEKSRKSLTDASNIPPLGHAITVILEGVAEGPSNDIQLAAVQALRSCCLAVKDRDALASFLPGMVSALAKVLTPATKQRRSYEILRISLEVLSQLFRAVISDRATKDLPASAEPTATQTANDSQGALRLTQSWLKATTAQIKLALANIIRIRQHERKHVRQALLDLCLIVLEECRESLKDSAAMMVETMAVLCGSDDDGAMQNIVRHVITADPRLAELLRSSIHSWVVSLPRVLQSPDDAVKRRLVVQISIGYELLADQGTDLDIVDRAMATNLRDGISTCFSDQPKIGEITQTKELSNSLELTAPLHDGPSKEFQPIMYENKNQQEIVGDLQNLVKHVSSSKSSLTAARELVDSLQSSKGTSQLANFWVSLQLIKFSAEKNSVIDAFLDFGDASMGPNEEILEEMYSFSLDVLQESSLEPQADWRLQALAVETIAFQAETLKSDFRLELVESLYPIVHLVGSPIPQLRNHAITCLNIMAAACDYKDVGSLIVENVDYLVNAVALKLNTFDISPQAPQVLLMMIKLSGPTLLPYLDDLVSSVFAALESFHGYPKLVEMLFSVLKGIAEEGTKTPQLAITEGEESITHYKPASKPTSIQDVVSILKAIQSRERRKDDEDDTDSATPFPRRAWKEKIEQEGLPTGDSNDENENQEETQENGLNAITDDAPPPAPKTYALLLKISSLTQHYLSAPSPTLRTSLLGLLSTTLPALARHESSLLPLINALWPSVLPRLHDTEPYVVAGACDAVAAMCVYAGEFMRSRIEDVWAVVLRLYRSGGIGGSSSSISSGRNTTTTPIASLTASMASTSLTPTPTTTTQTPAHYTPAPTRLIRAAALNLVTTALNTLTLDDAAVAEALDLLLPVVVARADVRAAFERWNADAVWLAVLGWEVRGGWEQGRGKGSGKVVVEEESDEGVGRRWGVGERPEAWEGREFVRVFG</sequence>
<feature type="domain" description="TTI1 C-terminal TPR" evidence="3">
    <location>
        <begin position="761"/>
        <end position="919"/>
    </location>
</feature>
<feature type="domain" description="TTI1 N-terminal TPR" evidence="2">
    <location>
        <begin position="8"/>
        <end position="346"/>
    </location>
</feature>
<evidence type="ECO:0000259" key="3">
    <source>
        <dbReference type="Pfam" id="PF24181"/>
    </source>
</evidence>
<protein>
    <submittedName>
        <fullName evidence="4">Uncharacterized protein</fullName>
    </submittedName>
</protein>
<reference evidence="4" key="1">
    <citation type="journal article" date="2020" name="Stud. Mycol.">
        <title>101 Dothideomycetes genomes: a test case for predicting lifestyles and emergence of pathogens.</title>
        <authorList>
            <person name="Haridas S."/>
            <person name="Albert R."/>
            <person name="Binder M."/>
            <person name="Bloem J."/>
            <person name="Labutti K."/>
            <person name="Salamov A."/>
            <person name="Andreopoulos B."/>
            <person name="Baker S."/>
            <person name="Barry K."/>
            <person name="Bills G."/>
            <person name="Bluhm B."/>
            <person name="Cannon C."/>
            <person name="Castanera R."/>
            <person name="Culley D."/>
            <person name="Daum C."/>
            <person name="Ezra D."/>
            <person name="Gonzalez J."/>
            <person name="Henrissat B."/>
            <person name="Kuo A."/>
            <person name="Liang C."/>
            <person name="Lipzen A."/>
            <person name="Lutzoni F."/>
            <person name="Magnuson J."/>
            <person name="Mondo S."/>
            <person name="Nolan M."/>
            <person name="Ohm R."/>
            <person name="Pangilinan J."/>
            <person name="Park H.-J."/>
            <person name="Ramirez L."/>
            <person name="Alfaro M."/>
            <person name="Sun H."/>
            <person name="Tritt A."/>
            <person name="Yoshinaga Y."/>
            <person name="Zwiers L.-H."/>
            <person name="Turgeon B."/>
            <person name="Goodwin S."/>
            <person name="Spatafora J."/>
            <person name="Crous P."/>
            <person name="Grigoriev I."/>
        </authorList>
    </citation>
    <scope>NUCLEOTIDE SEQUENCE</scope>
    <source>
        <strain evidence="4">CBS 121167</strain>
    </source>
</reference>
<proteinExistence type="predicted"/>
<organism evidence="4 5">
    <name type="scientific">Aplosporella prunicola CBS 121167</name>
    <dbReference type="NCBI Taxonomy" id="1176127"/>
    <lineage>
        <taxon>Eukaryota</taxon>
        <taxon>Fungi</taxon>
        <taxon>Dikarya</taxon>
        <taxon>Ascomycota</taxon>
        <taxon>Pezizomycotina</taxon>
        <taxon>Dothideomycetes</taxon>
        <taxon>Dothideomycetes incertae sedis</taxon>
        <taxon>Botryosphaeriales</taxon>
        <taxon>Aplosporellaceae</taxon>
        <taxon>Aplosporella</taxon>
    </lineage>
</organism>
<accession>A0A6A6BLT4</accession>
<dbReference type="GO" id="GO:0005737">
    <property type="term" value="C:cytoplasm"/>
    <property type="evidence" value="ECO:0007669"/>
    <property type="project" value="TreeGrafter"/>
</dbReference>
<dbReference type="SUPFAM" id="SSF48371">
    <property type="entry name" value="ARM repeat"/>
    <property type="match status" value="1"/>
</dbReference>
<dbReference type="EMBL" id="ML995480">
    <property type="protein sequence ID" value="KAF2144244.1"/>
    <property type="molecule type" value="Genomic_DNA"/>
</dbReference>
<gene>
    <name evidence="4" type="ORF">K452DRAFT_357137</name>
</gene>
<dbReference type="Proteomes" id="UP000799438">
    <property type="component" value="Unassembled WGS sequence"/>
</dbReference>
<dbReference type="InterPro" id="IPR057566">
    <property type="entry name" value="TPR_TTI1_N"/>
</dbReference>
<dbReference type="InterPro" id="IPR016441">
    <property type="entry name" value="Tti1"/>
</dbReference>